<comment type="caution">
    <text evidence="1">The sequence shown here is derived from an EMBL/GenBank/DDBJ whole genome shotgun (WGS) entry which is preliminary data.</text>
</comment>
<organism evidence="1 2">
    <name type="scientific">Lithospermum erythrorhizon</name>
    <name type="common">Purple gromwell</name>
    <name type="synonym">Lithospermum officinale var. erythrorhizon</name>
    <dbReference type="NCBI Taxonomy" id="34254"/>
    <lineage>
        <taxon>Eukaryota</taxon>
        <taxon>Viridiplantae</taxon>
        <taxon>Streptophyta</taxon>
        <taxon>Embryophyta</taxon>
        <taxon>Tracheophyta</taxon>
        <taxon>Spermatophyta</taxon>
        <taxon>Magnoliopsida</taxon>
        <taxon>eudicotyledons</taxon>
        <taxon>Gunneridae</taxon>
        <taxon>Pentapetalae</taxon>
        <taxon>asterids</taxon>
        <taxon>lamiids</taxon>
        <taxon>Boraginales</taxon>
        <taxon>Boraginaceae</taxon>
        <taxon>Boraginoideae</taxon>
        <taxon>Lithospermeae</taxon>
        <taxon>Lithospermum</taxon>
    </lineage>
</organism>
<sequence length="98" mass="11127">MIADEEAALKCQASPPQDLQGHLGRFLANHATLLNAQKRFNTMHPSDPFWIAANLHPRVRNAHEYAKISLPFIQNSVLRVLDLMRHALNHATYLDVSF</sequence>
<dbReference type="AlphaFoldDB" id="A0AAV3RZP9"/>
<protein>
    <submittedName>
        <fullName evidence="1">Uncharacterized protein</fullName>
    </submittedName>
</protein>
<gene>
    <name evidence="1" type="ORF">LIER_33707</name>
</gene>
<accession>A0AAV3RZP9</accession>
<dbReference type="Proteomes" id="UP001454036">
    <property type="component" value="Unassembled WGS sequence"/>
</dbReference>
<dbReference type="EMBL" id="BAABME010013683">
    <property type="protein sequence ID" value="GAA0186419.1"/>
    <property type="molecule type" value="Genomic_DNA"/>
</dbReference>
<keyword evidence="2" id="KW-1185">Reference proteome</keyword>
<evidence type="ECO:0000313" key="2">
    <source>
        <dbReference type="Proteomes" id="UP001454036"/>
    </source>
</evidence>
<reference evidence="1 2" key="1">
    <citation type="submission" date="2024-01" db="EMBL/GenBank/DDBJ databases">
        <title>The complete chloroplast genome sequence of Lithospermum erythrorhizon: insights into the phylogenetic relationship among Boraginaceae species and the maternal lineages of purple gromwells.</title>
        <authorList>
            <person name="Okada T."/>
            <person name="Watanabe K."/>
        </authorList>
    </citation>
    <scope>NUCLEOTIDE SEQUENCE [LARGE SCALE GENOMIC DNA]</scope>
</reference>
<evidence type="ECO:0000313" key="1">
    <source>
        <dbReference type="EMBL" id="GAA0186419.1"/>
    </source>
</evidence>
<proteinExistence type="predicted"/>
<name>A0AAV3RZP9_LITER</name>